<dbReference type="Pfam" id="PF00151">
    <property type="entry name" value="Lipase"/>
    <property type="match status" value="1"/>
</dbReference>
<evidence type="ECO:0000256" key="2">
    <source>
        <dbReference type="ARBA" id="ARBA00010701"/>
    </source>
</evidence>
<name>V4B0Y5_LOTGI</name>
<dbReference type="InterPro" id="IPR000734">
    <property type="entry name" value="TAG_lipase"/>
</dbReference>
<dbReference type="AlphaFoldDB" id="V4B0Y5"/>
<dbReference type="HOGENOM" id="CLU_027171_7_3_1"/>
<evidence type="ECO:0000313" key="6">
    <source>
        <dbReference type="EMBL" id="ESP00941.1"/>
    </source>
</evidence>
<dbReference type="KEGG" id="lgi:LOTGIDRAFT_225572"/>
<comment type="subcellular location">
    <subcellularLocation>
        <location evidence="1">Secreted</location>
    </subcellularLocation>
</comment>
<dbReference type="Gene3D" id="3.40.50.1820">
    <property type="entry name" value="alpha/beta hydrolase"/>
    <property type="match status" value="1"/>
</dbReference>
<evidence type="ECO:0000256" key="1">
    <source>
        <dbReference type="ARBA" id="ARBA00004613"/>
    </source>
</evidence>
<dbReference type="STRING" id="225164.V4B0Y5"/>
<organism evidence="6 7">
    <name type="scientific">Lottia gigantea</name>
    <name type="common">Giant owl limpet</name>
    <dbReference type="NCBI Taxonomy" id="225164"/>
    <lineage>
        <taxon>Eukaryota</taxon>
        <taxon>Metazoa</taxon>
        <taxon>Spiralia</taxon>
        <taxon>Lophotrochozoa</taxon>
        <taxon>Mollusca</taxon>
        <taxon>Gastropoda</taxon>
        <taxon>Patellogastropoda</taxon>
        <taxon>Lottioidea</taxon>
        <taxon>Lottiidae</taxon>
        <taxon>Lottia</taxon>
    </lineage>
</organism>
<dbReference type="InterPro" id="IPR013818">
    <property type="entry name" value="Lipase"/>
</dbReference>
<sequence>MKNELLKLSGSLNVIIVNWKVGAGKAYGQSTENTKTVGEKASALIVAIKKNKAVAYSKFHVIGHSLGAHAAGFVGKGVIKAANDKVGRITGLDPAGFKFARKSHSGRLSYKDADFVDVIHTNDGTFLRLGELRCHVDFYPNGGRRQPGCPNVFSFNSSLCMYNF</sequence>
<evidence type="ECO:0000256" key="4">
    <source>
        <dbReference type="RuleBase" id="RU004262"/>
    </source>
</evidence>
<dbReference type="GO" id="GO:0005615">
    <property type="term" value="C:extracellular space"/>
    <property type="evidence" value="ECO:0007669"/>
    <property type="project" value="TreeGrafter"/>
</dbReference>
<dbReference type="OrthoDB" id="199913at2759"/>
<dbReference type="PANTHER" id="PTHR11610">
    <property type="entry name" value="LIPASE"/>
    <property type="match status" value="1"/>
</dbReference>
<reference evidence="6 7" key="1">
    <citation type="journal article" date="2013" name="Nature">
        <title>Insights into bilaterian evolution from three spiralian genomes.</title>
        <authorList>
            <person name="Simakov O."/>
            <person name="Marletaz F."/>
            <person name="Cho S.J."/>
            <person name="Edsinger-Gonzales E."/>
            <person name="Havlak P."/>
            <person name="Hellsten U."/>
            <person name="Kuo D.H."/>
            <person name="Larsson T."/>
            <person name="Lv J."/>
            <person name="Arendt D."/>
            <person name="Savage R."/>
            <person name="Osoegawa K."/>
            <person name="de Jong P."/>
            <person name="Grimwood J."/>
            <person name="Chapman J.A."/>
            <person name="Shapiro H."/>
            <person name="Aerts A."/>
            <person name="Otillar R.P."/>
            <person name="Terry A.Y."/>
            <person name="Boore J.L."/>
            <person name="Grigoriev I.V."/>
            <person name="Lindberg D.R."/>
            <person name="Seaver E.C."/>
            <person name="Weisblat D.A."/>
            <person name="Putnam N.H."/>
            <person name="Rokhsar D.S."/>
        </authorList>
    </citation>
    <scope>NUCLEOTIDE SEQUENCE [LARGE SCALE GENOMIC DNA]</scope>
</reference>
<evidence type="ECO:0000256" key="3">
    <source>
        <dbReference type="ARBA" id="ARBA00022525"/>
    </source>
</evidence>
<protein>
    <recommendedName>
        <fullName evidence="5">Lipase domain-containing protein</fullName>
    </recommendedName>
</protein>
<dbReference type="OMA" id="WANGARN"/>
<dbReference type="PRINTS" id="PR00821">
    <property type="entry name" value="TAGLIPASE"/>
</dbReference>
<dbReference type="GO" id="GO:0016298">
    <property type="term" value="F:lipase activity"/>
    <property type="evidence" value="ECO:0007669"/>
    <property type="project" value="InterPro"/>
</dbReference>
<feature type="domain" description="Lipase" evidence="5">
    <location>
        <begin position="10"/>
        <end position="153"/>
    </location>
</feature>
<dbReference type="InterPro" id="IPR029058">
    <property type="entry name" value="AB_hydrolase_fold"/>
</dbReference>
<dbReference type="SUPFAM" id="SSF53474">
    <property type="entry name" value="alpha/beta-Hydrolases"/>
    <property type="match status" value="1"/>
</dbReference>
<dbReference type="RefSeq" id="XP_009048379.1">
    <property type="nucleotide sequence ID" value="XM_009050131.1"/>
</dbReference>
<evidence type="ECO:0000259" key="5">
    <source>
        <dbReference type="Pfam" id="PF00151"/>
    </source>
</evidence>
<dbReference type="CTD" id="20247294"/>
<evidence type="ECO:0000313" key="7">
    <source>
        <dbReference type="Proteomes" id="UP000030746"/>
    </source>
</evidence>
<comment type="similarity">
    <text evidence="2 4">Belongs to the AB hydrolase superfamily. Lipase family.</text>
</comment>
<dbReference type="EMBL" id="KB200614">
    <property type="protein sequence ID" value="ESP00941.1"/>
    <property type="molecule type" value="Genomic_DNA"/>
</dbReference>
<dbReference type="Proteomes" id="UP000030746">
    <property type="component" value="Unassembled WGS sequence"/>
</dbReference>
<dbReference type="GO" id="GO:0016042">
    <property type="term" value="P:lipid catabolic process"/>
    <property type="evidence" value="ECO:0007669"/>
    <property type="project" value="TreeGrafter"/>
</dbReference>
<accession>V4B0Y5</accession>
<keyword evidence="7" id="KW-1185">Reference proteome</keyword>
<proteinExistence type="inferred from homology"/>
<gene>
    <name evidence="6" type="ORF">LOTGIDRAFT_225572</name>
</gene>
<keyword evidence="3" id="KW-0964">Secreted</keyword>
<dbReference type="GeneID" id="20247294"/>